<proteinExistence type="predicted"/>
<dbReference type="CDD" id="cd07040">
    <property type="entry name" value="HP"/>
    <property type="match status" value="1"/>
</dbReference>
<keyword evidence="1" id="KW-0732">Signal</keyword>
<reference evidence="3" key="1">
    <citation type="submission" date="2017-06" db="EMBL/GenBank/DDBJ databases">
        <authorList>
            <person name="Varghese N."/>
            <person name="Submissions S."/>
        </authorList>
    </citation>
    <scope>NUCLEOTIDE SEQUENCE [LARGE SCALE GENOMIC DNA]</scope>
    <source>
        <strain evidence="3">DSM 11116</strain>
    </source>
</reference>
<dbReference type="AlphaFoldDB" id="A0A212TDF4"/>
<accession>A0A212TDF4</accession>
<protein>
    <submittedName>
        <fullName evidence="2">Histidine phosphatase superfamily (Branch 1)</fullName>
    </submittedName>
</protein>
<dbReference type="Gene3D" id="3.40.50.1240">
    <property type="entry name" value="Phosphoglycerate mutase-like"/>
    <property type="match status" value="1"/>
</dbReference>
<name>A0A212TDF4_9BACT</name>
<dbReference type="PROSITE" id="PS51257">
    <property type="entry name" value="PROKAR_LIPOPROTEIN"/>
    <property type="match status" value="1"/>
</dbReference>
<dbReference type="SUPFAM" id="SSF53254">
    <property type="entry name" value="Phosphoglycerate mutase-like"/>
    <property type="match status" value="1"/>
</dbReference>
<feature type="signal peptide" evidence="1">
    <location>
        <begin position="1"/>
        <end position="24"/>
    </location>
</feature>
<feature type="chain" id="PRO_5012713488" evidence="1">
    <location>
        <begin position="25"/>
        <end position="177"/>
    </location>
</feature>
<organism evidence="2 3">
    <name type="scientific">Hymenobacter gelipurpurascens</name>
    <dbReference type="NCBI Taxonomy" id="89968"/>
    <lineage>
        <taxon>Bacteria</taxon>
        <taxon>Pseudomonadati</taxon>
        <taxon>Bacteroidota</taxon>
        <taxon>Cytophagia</taxon>
        <taxon>Cytophagales</taxon>
        <taxon>Hymenobacteraceae</taxon>
        <taxon>Hymenobacter</taxon>
    </lineage>
</organism>
<sequence length="177" mass="19020">MKKILNLLVCLLPLLGLLASCSTAKLSKTTVYVVRHAEKDTTPGLADPALTTLGQSRAVALRDQLQDKAIVAIFSTNTVRTRTTAEPLAKELQLPIQTYDAKQLPALATRIRREYAGRAVLVVGHSNTILETAEALGAPRPVPTVGDDEFNYLLEVTVPQDSAQAATAVARRYGATN</sequence>
<dbReference type="InterPro" id="IPR013078">
    <property type="entry name" value="His_Pase_superF_clade-1"/>
</dbReference>
<keyword evidence="3" id="KW-1185">Reference proteome</keyword>
<evidence type="ECO:0000256" key="1">
    <source>
        <dbReference type="SAM" id="SignalP"/>
    </source>
</evidence>
<evidence type="ECO:0000313" key="2">
    <source>
        <dbReference type="EMBL" id="SNC63851.1"/>
    </source>
</evidence>
<dbReference type="Pfam" id="PF00300">
    <property type="entry name" value="His_Phos_1"/>
    <property type="match status" value="1"/>
</dbReference>
<dbReference type="Proteomes" id="UP000198131">
    <property type="component" value="Unassembled WGS sequence"/>
</dbReference>
<evidence type="ECO:0000313" key="3">
    <source>
        <dbReference type="Proteomes" id="UP000198131"/>
    </source>
</evidence>
<dbReference type="OrthoDB" id="3296006at2"/>
<dbReference type="RefSeq" id="WP_088842242.1">
    <property type="nucleotide sequence ID" value="NZ_FYEW01000001.1"/>
</dbReference>
<gene>
    <name evidence="2" type="ORF">SAMN06265337_0962</name>
</gene>
<dbReference type="InterPro" id="IPR029033">
    <property type="entry name" value="His_PPase_superfam"/>
</dbReference>
<dbReference type="EMBL" id="FYEW01000001">
    <property type="protein sequence ID" value="SNC63851.1"/>
    <property type="molecule type" value="Genomic_DNA"/>
</dbReference>